<comment type="caution">
    <text evidence="1">The sequence shown here is derived from an EMBL/GenBank/DDBJ whole genome shotgun (WGS) entry which is preliminary data.</text>
</comment>
<name>A0ACC0XWC2_9ROSI</name>
<organism evidence="1 2">
    <name type="scientific">Pistacia integerrima</name>
    <dbReference type="NCBI Taxonomy" id="434235"/>
    <lineage>
        <taxon>Eukaryota</taxon>
        <taxon>Viridiplantae</taxon>
        <taxon>Streptophyta</taxon>
        <taxon>Embryophyta</taxon>
        <taxon>Tracheophyta</taxon>
        <taxon>Spermatophyta</taxon>
        <taxon>Magnoliopsida</taxon>
        <taxon>eudicotyledons</taxon>
        <taxon>Gunneridae</taxon>
        <taxon>Pentapetalae</taxon>
        <taxon>rosids</taxon>
        <taxon>malvids</taxon>
        <taxon>Sapindales</taxon>
        <taxon>Anacardiaceae</taxon>
        <taxon>Pistacia</taxon>
    </lineage>
</organism>
<sequence>MKLNMAKLIFFFLFLLLSFFTTLSIDNSCPMDLSYVQTYPWDKSLCLQEPNGTNCCQALLSLIGMGLAQHLRDTSNFDLANLNVSFSCLTKFQDKLSALSIDPAVVPFCFKNYTQFVTNTSSCAGIQTKKDWIEKAGQVTPLDTACKNMTGLTQCTACLDAGYTVTSQLVGLAPNSTKCFYFAILYAAGILNDPKDPNAAACILGLSLAASNPSMSRESIIKLAFALSGAVTGVLLAFVIIIVYRKWDKKRKRNALHDEFVSSFKASVLPNCGAKWPTIAEALKMLEGDIDIPRLPERPLPLSHESFRSSLWQSTSRNSSRMSTV</sequence>
<gene>
    <name evidence="1" type="ORF">Pint_08112</name>
</gene>
<proteinExistence type="predicted"/>
<evidence type="ECO:0000313" key="2">
    <source>
        <dbReference type="Proteomes" id="UP001163603"/>
    </source>
</evidence>
<keyword evidence="2" id="KW-1185">Reference proteome</keyword>
<dbReference type="Proteomes" id="UP001163603">
    <property type="component" value="Chromosome 10"/>
</dbReference>
<dbReference type="EMBL" id="CM047745">
    <property type="protein sequence ID" value="KAJ0025557.1"/>
    <property type="molecule type" value="Genomic_DNA"/>
</dbReference>
<protein>
    <submittedName>
        <fullName evidence="1">Uncharacterized protein</fullName>
    </submittedName>
</protein>
<evidence type="ECO:0000313" key="1">
    <source>
        <dbReference type="EMBL" id="KAJ0025557.1"/>
    </source>
</evidence>
<accession>A0ACC0XWC2</accession>
<reference evidence="2" key="1">
    <citation type="journal article" date="2023" name="G3 (Bethesda)">
        <title>Genome assembly and association tests identify interacting loci associated with vigor, precocity, and sex in interspecific pistachio rootstocks.</title>
        <authorList>
            <person name="Palmer W."/>
            <person name="Jacygrad E."/>
            <person name="Sagayaradj S."/>
            <person name="Cavanaugh K."/>
            <person name="Han R."/>
            <person name="Bertier L."/>
            <person name="Beede B."/>
            <person name="Kafkas S."/>
            <person name="Golino D."/>
            <person name="Preece J."/>
            <person name="Michelmore R."/>
        </authorList>
    </citation>
    <scope>NUCLEOTIDE SEQUENCE [LARGE SCALE GENOMIC DNA]</scope>
</reference>